<feature type="compositionally biased region" description="Low complexity" evidence="1">
    <location>
        <begin position="69"/>
        <end position="80"/>
    </location>
</feature>
<dbReference type="EMBL" id="KL584877">
    <property type="protein sequence ID" value="KEQ57666.1"/>
    <property type="molecule type" value="Genomic_DNA"/>
</dbReference>
<evidence type="ECO:0000256" key="1">
    <source>
        <dbReference type="SAM" id="MobiDB-lite"/>
    </source>
</evidence>
<organism evidence="2 3">
    <name type="scientific">Aureobasidium melanogenum (strain CBS 110374)</name>
    <name type="common">Aureobasidium pullulans var. melanogenum</name>
    <dbReference type="NCBI Taxonomy" id="1043003"/>
    <lineage>
        <taxon>Eukaryota</taxon>
        <taxon>Fungi</taxon>
        <taxon>Dikarya</taxon>
        <taxon>Ascomycota</taxon>
        <taxon>Pezizomycotina</taxon>
        <taxon>Dothideomycetes</taxon>
        <taxon>Dothideomycetidae</taxon>
        <taxon>Dothideales</taxon>
        <taxon>Saccotheciaceae</taxon>
        <taxon>Aureobasidium</taxon>
    </lineage>
</organism>
<dbReference type="RefSeq" id="XP_040874690.1">
    <property type="nucleotide sequence ID" value="XM_041029006.1"/>
</dbReference>
<reference evidence="2 3" key="1">
    <citation type="journal article" date="2014" name="BMC Genomics">
        <title>Genome sequencing of four Aureobasidium pullulans varieties: biotechnological potential, stress tolerance, and description of new species.</title>
        <authorList>
            <person name="Gostin Ar C."/>
            <person name="Ohm R.A."/>
            <person name="Kogej T."/>
            <person name="Sonjak S."/>
            <person name="Turk M."/>
            <person name="Zajc J."/>
            <person name="Zalar P."/>
            <person name="Grube M."/>
            <person name="Sun H."/>
            <person name="Han J."/>
            <person name="Sharma A."/>
            <person name="Chiniquy J."/>
            <person name="Ngan C.Y."/>
            <person name="Lipzen A."/>
            <person name="Barry K."/>
            <person name="Grigoriev I.V."/>
            <person name="Gunde-Cimerman N."/>
        </authorList>
    </citation>
    <scope>NUCLEOTIDE SEQUENCE [LARGE SCALE GENOMIC DNA]</scope>
    <source>
        <strain evidence="2 3">CBS 110374</strain>
    </source>
</reference>
<accession>A0A074W526</accession>
<name>A0A074W526_AURM1</name>
<feature type="region of interest" description="Disordered" evidence="1">
    <location>
        <begin position="1"/>
        <end position="87"/>
    </location>
</feature>
<evidence type="ECO:0000313" key="2">
    <source>
        <dbReference type="EMBL" id="KEQ57666.1"/>
    </source>
</evidence>
<gene>
    <name evidence="2" type="ORF">M437DRAFT_89261</name>
</gene>
<dbReference type="HOGENOM" id="CLU_1320627_0_0_1"/>
<evidence type="ECO:0000313" key="3">
    <source>
        <dbReference type="Proteomes" id="UP000030672"/>
    </source>
</evidence>
<dbReference type="Proteomes" id="UP000030672">
    <property type="component" value="Unassembled WGS sequence"/>
</dbReference>
<feature type="compositionally biased region" description="Low complexity" evidence="1">
    <location>
        <begin position="37"/>
        <end position="53"/>
    </location>
</feature>
<protein>
    <submittedName>
        <fullName evidence="2">Uncharacterized protein</fullName>
    </submittedName>
</protein>
<dbReference type="GeneID" id="63922379"/>
<proteinExistence type="predicted"/>
<dbReference type="AlphaFoldDB" id="A0A074W526"/>
<sequence>MDAASEVFQSDMTVENLDQTTAEQMGDPSNGLGQDISGSSVQSSRSRAKSPSRPGVDEGGRRSNGSREASFSSSHIAHSSPGKPHTNMFEKAKACLRSIENNGSKVQRKAEVQVEARQPIVNNTQNQSVERCSIDDDQVRQLNTKLDKISTSAITSKDIENSEDEIYDSTEDWREGMSEKLHNMDYTIYGIKEKTDMTLHTMERSRVP</sequence>
<keyword evidence="3" id="KW-1185">Reference proteome</keyword>
<feature type="compositionally biased region" description="Polar residues" evidence="1">
    <location>
        <begin position="7"/>
        <end position="23"/>
    </location>
</feature>